<name>A0A858R955_9PROT</name>
<dbReference type="KEGG" id="acru:HHL28_13325"/>
<reference evidence="6" key="1">
    <citation type="submission" date="2020-04" db="EMBL/GenBank/DDBJ databases">
        <title>A desert anoxygenic phototrophic bacterium fixes CO2 using RubisCO under aerobic conditions.</title>
        <authorList>
            <person name="Tang K."/>
        </authorList>
    </citation>
    <scope>NUCLEOTIDE SEQUENCE [LARGE SCALE GENOMIC DNA]</scope>
    <source>
        <strain evidence="6">MIMtkB3</strain>
    </source>
</reference>
<dbReference type="AlphaFoldDB" id="A0A858R955"/>
<dbReference type="Proteomes" id="UP000501891">
    <property type="component" value="Chromosome"/>
</dbReference>
<keyword evidence="2" id="KW-0697">Rotamase</keyword>
<dbReference type="SUPFAM" id="SSF50891">
    <property type="entry name" value="Cyclophilin-like"/>
    <property type="match status" value="1"/>
</dbReference>
<keyword evidence="3 6" id="KW-0413">Isomerase</keyword>
<dbReference type="PANTHER" id="PTHR43246">
    <property type="entry name" value="PEPTIDYL-PROLYL CIS-TRANS ISOMERASE CYP38, CHLOROPLASTIC"/>
    <property type="match status" value="1"/>
</dbReference>
<feature type="domain" description="PPIase cyclophilin-type" evidence="5">
    <location>
        <begin position="53"/>
        <end position="241"/>
    </location>
</feature>
<proteinExistence type="predicted"/>
<organism evidence="6 7">
    <name type="scientific">Aerophototrophica crusticola</name>
    <dbReference type="NCBI Taxonomy" id="1709002"/>
    <lineage>
        <taxon>Bacteria</taxon>
        <taxon>Pseudomonadati</taxon>
        <taxon>Pseudomonadota</taxon>
        <taxon>Alphaproteobacteria</taxon>
        <taxon>Rhodospirillales</taxon>
        <taxon>Rhodospirillaceae</taxon>
        <taxon>Aerophototrophica</taxon>
    </lineage>
</organism>
<feature type="chain" id="PRO_5032738498" description="peptidylprolyl isomerase" evidence="4">
    <location>
        <begin position="20"/>
        <end position="300"/>
    </location>
</feature>
<dbReference type="InterPro" id="IPR029000">
    <property type="entry name" value="Cyclophilin-like_dom_sf"/>
</dbReference>
<evidence type="ECO:0000256" key="1">
    <source>
        <dbReference type="ARBA" id="ARBA00013194"/>
    </source>
</evidence>
<keyword evidence="7" id="KW-1185">Reference proteome</keyword>
<dbReference type="InterPro" id="IPR002130">
    <property type="entry name" value="Cyclophilin-type_PPIase_dom"/>
</dbReference>
<sequence length="300" mass="32335">MSRLAAALALTLLAAPALAQEAKRPTPAEVLKAAPAEHWRVPEPENLLYMTLPGGRVVIELAPQFAPNHVANIRVLAREGWYEGVMVVRVQDNYVTQWGWPEDRGEKPAKVGKLSLPPEFTVKGGAKSLPFAKLPDPDAYAPEVGAVGSFPAARDPASGEAWMAHCYGIVGVGRGLPLDSGSGAELYVVIGHSPRALDRVITLAGRVLKGMEHLAALPRGTGNLGFYEKPEQQAPITAVRLGSDVPEAEREPLQVLRSDSPTYAAWVEARRQRKDDFFILPAGRIDVCNAMPPVRRPPGS</sequence>
<dbReference type="EC" id="5.2.1.8" evidence="1"/>
<dbReference type="InterPro" id="IPR044665">
    <property type="entry name" value="E_coli_cyclophilin_A-like"/>
</dbReference>
<evidence type="ECO:0000256" key="2">
    <source>
        <dbReference type="ARBA" id="ARBA00023110"/>
    </source>
</evidence>
<dbReference type="PROSITE" id="PS50072">
    <property type="entry name" value="CSA_PPIASE_2"/>
    <property type="match status" value="1"/>
</dbReference>
<feature type="signal peptide" evidence="4">
    <location>
        <begin position="1"/>
        <end position="19"/>
    </location>
</feature>
<protein>
    <recommendedName>
        <fullName evidence="1">peptidylprolyl isomerase</fullName>
        <ecNumber evidence="1">5.2.1.8</ecNumber>
    </recommendedName>
</protein>
<evidence type="ECO:0000313" key="7">
    <source>
        <dbReference type="Proteomes" id="UP000501891"/>
    </source>
</evidence>
<dbReference type="EMBL" id="CP051775">
    <property type="protein sequence ID" value="QJE73944.1"/>
    <property type="molecule type" value="Genomic_DNA"/>
</dbReference>
<evidence type="ECO:0000256" key="4">
    <source>
        <dbReference type="SAM" id="SignalP"/>
    </source>
</evidence>
<keyword evidence="4" id="KW-0732">Signal</keyword>
<dbReference type="GO" id="GO:0003755">
    <property type="term" value="F:peptidyl-prolyl cis-trans isomerase activity"/>
    <property type="evidence" value="ECO:0007669"/>
    <property type="project" value="UniProtKB-KW"/>
</dbReference>
<gene>
    <name evidence="6" type="ORF">HHL28_13325</name>
</gene>
<evidence type="ECO:0000259" key="5">
    <source>
        <dbReference type="PROSITE" id="PS50072"/>
    </source>
</evidence>
<evidence type="ECO:0000313" key="6">
    <source>
        <dbReference type="EMBL" id="QJE73944.1"/>
    </source>
</evidence>
<dbReference type="Pfam" id="PF00160">
    <property type="entry name" value="Pro_isomerase"/>
    <property type="match status" value="1"/>
</dbReference>
<accession>A0A858R955</accession>
<dbReference type="Gene3D" id="2.40.100.10">
    <property type="entry name" value="Cyclophilin-like"/>
    <property type="match status" value="1"/>
</dbReference>
<evidence type="ECO:0000256" key="3">
    <source>
        <dbReference type="ARBA" id="ARBA00023235"/>
    </source>
</evidence>